<reference evidence="15" key="2">
    <citation type="submission" date="2021-04" db="EMBL/GenBank/DDBJ databases">
        <authorList>
            <person name="Gilroy R."/>
        </authorList>
    </citation>
    <scope>NUCLEOTIDE SEQUENCE</scope>
    <source>
        <strain evidence="15">CHK195-9823</strain>
    </source>
</reference>
<keyword evidence="13" id="KW-0464">Manganese</keyword>
<dbReference type="EMBL" id="DXIQ01000010">
    <property type="protein sequence ID" value="HIV37788.1"/>
    <property type="molecule type" value="Genomic_DNA"/>
</dbReference>
<sequence length="227" mass="24951">MEYQLCPSILAADFWHLGEEIRQVEEAGVEWLHIDIMDGHFVPTISMGVPVVTSLRKASRLFFDVHIMAKEPAHLVDEFARAGADMITVHAEACVDLDRTLRLIHEKGCKAGIAINPATPVSLLEDVLELADMVLVMTVNPGFGGQKYIPYCTEKIRRLRKMAQSMGKKLDIEVDGGINRETVHTVLEAGANVIVAGSAVFGGDTRENAKALKGIIKEYEGNTGLRR</sequence>
<evidence type="ECO:0000313" key="15">
    <source>
        <dbReference type="EMBL" id="HIV37788.1"/>
    </source>
</evidence>
<comment type="cofactor">
    <cofactor evidence="5">
        <name>Fe(2+)</name>
        <dbReference type="ChEBI" id="CHEBI:29033"/>
    </cofactor>
</comment>
<comment type="pathway">
    <text evidence="10">Carbohydrate degradation.</text>
</comment>
<feature type="binding site" evidence="10 13">
    <location>
        <position position="66"/>
    </location>
    <ligand>
        <name>a divalent metal cation</name>
        <dbReference type="ChEBI" id="CHEBI:60240"/>
    </ligand>
</feature>
<dbReference type="SUPFAM" id="SSF51366">
    <property type="entry name" value="Ribulose-phoshate binding barrel"/>
    <property type="match status" value="1"/>
</dbReference>
<dbReference type="InterPro" id="IPR026019">
    <property type="entry name" value="Ribul_P_3_epim"/>
</dbReference>
<evidence type="ECO:0000256" key="5">
    <source>
        <dbReference type="ARBA" id="ARBA00001954"/>
    </source>
</evidence>
<name>A0A9D1PAX2_9FIRM</name>
<comment type="cofactor">
    <cofactor evidence="4">
        <name>Zn(2+)</name>
        <dbReference type="ChEBI" id="CHEBI:29105"/>
    </cofactor>
</comment>
<feature type="binding site" evidence="10 13">
    <location>
        <position position="33"/>
    </location>
    <ligand>
        <name>a divalent metal cation</name>
        <dbReference type="ChEBI" id="CHEBI:60240"/>
    </ligand>
</feature>
<comment type="similarity">
    <text evidence="6 10 11">Belongs to the ribulose-phosphate 3-epimerase family.</text>
</comment>
<dbReference type="CDD" id="cd00429">
    <property type="entry name" value="RPE"/>
    <property type="match status" value="1"/>
</dbReference>
<dbReference type="PANTHER" id="PTHR11749">
    <property type="entry name" value="RIBULOSE-5-PHOSPHATE-3-EPIMERASE"/>
    <property type="match status" value="1"/>
</dbReference>
<dbReference type="FunFam" id="3.20.20.70:FF:000004">
    <property type="entry name" value="Ribulose-phosphate 3-epimerase"/>
    <property type="match status" value="1"/>
</dbReference>
<evidence type="ECO:0000256" key="8">
    <source>
        <dbReference type="ARBA" id="ARBA00022723"/>
    </source>
</evidence>
<accession>A0A9D1PAX2</accession>
<dbReference type="InterPro" id="IPR011060">
    <property type="entry name" value="RibuloseP-bd_barrel"/>
</dbReference>
<feature type="binding site" evidence="10 14">
    <location>
        <position position="8"/>
    </location>
    <ligand>
        <name>substrate</name>
    </ligand>
</feature>
<dbReference type="HAMAP" id="MF_02227">
    <property type="entry name" value="RPE"/>
    <property type="match status" value="1"/>
</dbReference>
<dbReference type="NCBIfam" id="TIGR01163">
    <property type="entry name" value="rpe"/>
    <property type="match status" value="1"/>
</dbReference>
<evidence type="ECO:0000256" key="6">
    <source>
        <dbReference type="ARBA" id="ARBA00009541"/>
    </source>
</evidence>
<dbReference type="AlphaFoldDB" id="A0A9D1PAX2"/>
<feature type="binding site" evidence="10 14">
    <location>
        <begin position="197"/>
        <end position="198"/>
    </location>
    <ligand>
        <name>substrate</name>
    </ligand>
</feature>
<dbReference type="Gene3D" id="3.20.20.70">
    <property type="entry name" value="Aldolase class I"/>
    <property type="match status" value="1"/>
</dbReference>
<dbReference type="GO" id="GO:0046872">
    <property type="term" value="F:metal ion binding"/>
    <property type="evidence" value="ECO:0007669"/>
    <property type="project" value="UniProtKB-UniRule"/>
</dbReference>
<evidence type="ECO:0000256" key="12">
    <source>
        <dbReference type="PIRSR" id="PIRSR001461-1"/>
    </source>
</evidence>
<dbReference type="Proteomes" id="UP000886814">
    <property type="component" value="Unassembled WGS sequence"/>
</dbReference>
<dbReference type="EC" id="5.1.3.1" evidence="7 10"/>
<gene>
    <name evidence="10" type="primary">rpe</name>
    <name evidence="15" type="ORF">H9747_02120</name>
</gene>
<evidence type="ECO:0000256" key="7">
    <source>
        <dbReference type="ARBA" id="ARBA00013188"/>
    </source>
</evidence>
<comment type="caution">
    <text evidence="15">The sequence shown here is derived from an EMBL/GenBank/DDBJ whole genome shotgun (WGS) entry which is preliminary data.</text>
</comment>
<evidence type="ECO:0000256" key="13">
    <source>
        <dbReference type="PIRSR" id="PIRSR001461-2"/>
    </source>
</evidence>
<dbReference type="InterPro" id="IPR013785">
    <property type="entry name" value="Aldolase_TIM"/>
</dbReference>
<dbReference type="GO" id="GO:0006098">
    <property type="term" value="P:pentose-phosphate shunt"/>
    <property type="evidence" value="ECO:0007669"/>
    <property type="project" value="UniProtKB-UniRule"/>
</dbReference>
<keyword evidence="13" id="KW-0170">Cobalt</keyword>
<comment type="cofactor">
    <cofactor evidence="3">
        <name>Co(2+)</name>
        <dbReference type="ChEBI" id="CHEBI:48828"/>
    </cofactor>
</comment>
<dbReference type="NCBIfam" id="NF004076">
    <property type="entry name" value="PRK05581.1-4"/>
    <property type="match status" value="1"/>
</dbReference>
<dbReference type="GO" id="GO:0019323">
    <property type="term" value="P:pentose catabolic process"/>
    <property type="evidence" value="ECO:0007669"/>
    <property type="project" value="UniProtKB-UniRule"/>
</dbReference>
<feature type="active site" description="Proton acceptor" evidence="10 12">
    <location>
        <position position="35"/>
    </location>
</feature>
<keyword evidence="8 10" id="KW-0479">Metal-binding</keyword>
<dbReference type="PIRSF" id="PIRSF001461">
    <property type="entry name" value="RPE"/>
    <property type="match status" value="1"/>
</dbReference>
<comment type="cofactor">
    <cofactor evidence="10 13">
        <name>a divalent metal cation</name>
        <dbReference type="ChEBI" id="CHEBI:60240"/>
    </cofactor>
    <text evidence="10 13">Binds 1 divalent metal cation per subunit.</text>
</comment>
<reference evidence="15" key="1">
    <citation type="journal article" date="2021" name="PeerJ">
        <title>Extensive microbial diversity within the chicken gut microbiome revealed by metagenomics and culture.</title>
        <authorList>
            <person name="Gilroy R."/>
            <person name="Ravi A."/>
            <person name="Getino M."/>
            <person name="Pursley I."/>
            <person name="Horton D.L."/>
            <person name="Alikhan N.F."/>
            <person name="Baker D."/>
            <person name="Gharbi K."/>
            <person name="Hall N."/>
            <person name="Watson M."/>
            <person name="Adriaenssens E.M."/>
            <person name="Foster-Nyarko E."/>
            <person name="Jarju S."/>
            <person name="Secka A."/>
            <person name="Antonio M."/>
            <person name="Oren A."/>
            <person name="Chaudhuri R.R."/>
            <person name="La Ragione R."/>
            <person name="Hildebrand F."/>
            <person name="Pallen M.J."/>
        </authorList>
    </citation>
    <scope>NUCLEOTIDE SEQUENCE</scope>
    <source>
        <strain evidence="15">CHK195-9823</strain>
    </source>
</reference>
<evidence type="ECO:0000313" key="16">
    <source>
        <dbReference type="Proteomes" id="UP000886814"/>
    </source>
</evidence>
<comment type="function">
    <text evidence="10">Catalyzes the reversible epimerization of D-ribulose 5-phosphate to D-xylulose 5-phosphate.</text>
</comment>
<evidence type="ECO:0000256" key="14">
    <source>
        <dbReference type="PIRSR" id="PIRSR001461-3"/>
    </source>
</evidence>
<keyword evidence="10 11" id="KW-0119">Carbohydrate metabolism</keyword>
<dbReference type="Pfam" id="PF00834">
    <property type="entry name" value="Ribul_P_3_epim"/>
    <property type="match status" value="1"/>
</dbReference>
<feature type="binding site" evidence="14">
    <location>
        <position position="177"/>
    </location>
    <ligand>
        <name>substrate</name>
    </ligand>
</feature>
<keyword evidence="9 10" id="KW-0413">Isomerase</keyword>
<evidence type="ECO:0000256" key="4">
    <source>
        <dbReference type="ARBA" id="ARBA00001947"/>
    </source>
</evidence>
<dbReference type="GO" id="GO:0004750">
    <property type="term" value="F:D-ribulose-phosphate 3-epimerase activity"/>
    <property type="evidence" value="ECO:0007669"/>
    <property type="project" value="UniProtKB-UniRule"/>
</dbReference>
<feature type="binding site" evidence="10 14">
    <location>
        <begin position="142"/>
        <end position="145"/>
    </location>
    <ligand>
        <name>substrate</name>
    </ligand>
</feature>
<protein>
    <recommendedName>
        <fullName evidence="7 10">Ribulose-phosphate 3-epimerase</fullName>
        <ecNumber evidence="7 10">5.1.3.1</ecNumber>
    </recommendedName>
</protein>
<dbReference type="GO" id="GO:0005737">
    <property type="term" value="C:cytoplasm"/>
    <property type="evidence" value="ECO:0007669"/>
    <property type="project" value="UniProtKB-ARBA"/>
</dbReference>
<comment type="catalytic activity">
    <reaction evidence="1 10 11">
        <text>D-ribulose 5-phosphate = D-xylulose 5-phosphate</text>
        <dbReference type="Rhea" id="RHEA:13677"/>
        <dbReference type="ChEBI" id="CHEBI:57737"/>
        <dbReference type="ChEBI" id="CHEBI:58121"/>
        <dbReference type="EC" id="5.1.3.1"/>
    </reaction>
</comment>
<organism evidence="15 16">
    <name type="scientific">Candidatus Blautia stercorigallinarum</name>
    <dbReference type="NCBI Taxonomy" id="2838501"/>
    <lineage>
        <taxon>Bacteria</taxon>
        <taxon>Bacillati</taxon>
        <taxon>Bacillota</taxon>
        <taxon>Clostridia</taxon>
        <taxon>Lachnospirales</taxon>
        <taxon>Lachnospiraceae</taxon>
        <taxon>Blautia</taxon>
    </lineage>
</organism>
<keyword evidence="13" id="KW-0862">Zinc</keyword>
<dbReference type="InterPro" id="IPR000056">
    <property type="entry name" value="Ribul_P_3_epim-like"/>
</dbReference>
<evidence type="ECO:0000256" key="9">
    <source>
        <dbReference type="ARBA" id="ARBA00023235"/>
    </source>
</evidence>
<feature type="active site" description="Proton donor" evidence="10 12">
    <location>
        <position position="175"/>
    </location>
</feature>
<evidence type="ECO:0000256" key="11">
    <source>
        <dbReference type="PIRNR" id="PIRNR001461"/>
    </source>
</evidence>
<comment type="cofactor">
    <cofactor evidence="2">
        <name>Mn(2+)</name>
        <dbReference type="ChEBI" id="CHEBI:29035"/>
    </cofactor>
</comment>
<feature type="binding site" evidence="10 14">
    <location>
        <position position="66"/>
    </location>
    <ligand>
        <name>substrate</name>
    </ligand>
</feature>
<evidence type="ECO:0000256" key="1">
    <source>
        <dbReference type="ARBA" id="ARBA00001782"/>
    </source>
</evidence>
<evidence type="ECO:0000256" key="2">
    <source>
        <dbReference type="ARBA" id="ARBA00001936"/>
    </source>
</evidence>
<feature type="binding site" evidence="10">
    <location>
        <begin position="175"/>
        <end position="177"/>
    </location>
    <ligand>
        <name>substrate</name>
    </ligand>
</feature>
<evidence type="ECO:0000256" key="10">
    <source>
        <dbReference type="HAMAP-Rule" id="MF_02227"/>
    </source>
</evidence>
<proteinExistence type="inferred from homology"/>
<feature type="binding site" evidence="10 13">
    <location>
        <position position="35"/>
    </location>
    <ligand>
        <name>a divalent metal cation</name>
        <dbReference type="ChEBI" id="CHEBI:60240"/>
    </ligand>
</feature>
<feature type="binding site" evidence="10 13">
    <location>
        <position position="175"/>
    </location>
    <ligand>
        <name>a divalent metal cation</name>
        <dbReference type="ChEBI" id="CHEBI:60240"/>
    </ligand>
</feature>
<evidence type="ECO:0000256" key="3">
    <source>
        <dbReference type="ARBA" id="ARBA00001941"/>
    </source>
</evidence>